<dbReference type="GO" id="GO:0004640">
    <property type="term" value="F:phosphoribosylanthranilate isomerase activity"/>
    <property type="evidence" value="ECO:0007669"/>
    <property type="project" value="UniProtKB-UniRule"/>
</dbReference>
<comment type="caution">
    <text evidence="10">The sequence shown here is derived from an EMBL/GenBank/DDBJ whole genome shotgun (WGS) entry which is preliminary data.</text>
</comment>
<dbReference type="EMBL" id="LOPU01000029">
    <property type="protein sequence ID" value="KTG09293.1"/>
    <property type="molecule type" value="Genomic_DNA"/>
</dbReference>
<evidence type="ECO:0000256" key="3">
    <source>
        <dbReference type="ARBA" id="ARBA00007571"/>
    </source>
</evidence>
<protein>
    <recommendedName>
        <fullName evidence="8">N-(5'-phosphoribosyl)anthranilate isomerase</fullName>
        <shortName evidence="8">PRAI</shortName>
        <ecNumber evidence="8">5.3.1.24</ecNumber>
    </recommendedName>
</protein>
<keyword evidence="11" id="KW-1185">Reference proteome</keyword>
<keyword evidence="7 8" id="KW-0413">Isomerase</keyword>
<name>A0A0W1R796_9EURY</name>
<dbReference type="RefSeq" id="WP_058582445.1">
    <property type="nucleotide sequence ID" value="NZ_LOPU01000029.1"/>
</dbReference>
<dbReference type="Proteomes" id="UP000054387">
    <property type="component" value="Unassembled WGS sequence"/>
</dbReference>
<dbReference type="EC" id="5.3.1.24" evidence="8"/>
<reference evidence="10 11" key="1">
    <citation type="submission" date="2015-12" db="EMBL/GenBank/DDBJ databases">
        <title>Haloprofundus marisrubri gen. nov., sp. nov., an extremely halophilic archaeon isolated from the Discovery deep brine-seawater interface in the Red Sea.</title>
        <authorList>
            <person name="Zhang G."/>
            <person name="Stingl U."/>
            <person name="Rashid M."/>
        </authorList>
    </citation>
    <scope>NUCLEOTIDE SEQUENCE [LARGE SCALE GENOMIC DNA]</scope>
    <source>
        <strain evidence="10 11">SB9</strain>
    </source>
</reference>
<evidence type="ECO:0000256" key="2">
    <source>
        <dbReference type="ARBA" id="ARBA00004664"/>
    </source>
</evidence>
<evidence type="ECO:0000256" key="6">
    <source>
        <dbReference type="ARBA" id="ARBA00023141"/>
    </source>
</evidence>
<evidence type="ECO:0000256" key="7">
    <source>
        <dbReference type="ARBA" id="ARBA00023235"/>
    </source>
</evidence>
<evidence type="ECO:0000256" key="1">
    <source>
        <dbReference type="ARBA" id="ARBA00001164"/>
    </source>
</evidence>
<dbReference type="GO" id="GO:0000162">
    <property type="term" value="P:L-tryptophan biosynthetic process"/>
    <property type="evidence" value="ECO:0007669"/>
    <property type="project" value="UniProtKB-UniRule"/>
</dbReference>
<dbReference type="PANTHER" id="PTHR42894:SF1">
    <property type="entry name" value="N-(5'-PHOSPHORIBOSYL)ANTHRANILATE ISOMERASE"/>
    <property type="match status" value="1"/>
</dbReference>
<keyword evidence="6 8" id="KW-0057">Aromatic amino acid biosynthesis</keyword>
<dbReference type="PANTHER" id="PTHR42894">
    <property type="entry name" value="N-(5'-PHOSPHORIBOSYL)ANTHRANILATE ISOMERASE"/>
    <property type="match status" value="1"/>
</dbReference>
<dbReference type="UniPathway" id="UPA00035">
    <property type="reaction ID" value="UER00042"/>
</dbReference>
<dbReference type="InterPro" id="IPR011060">
    <property type="entry name" value="RibuloseP-bd_barrel"/>
</dbReference>
<dbReference type="InterPro" id="IPR044643">
    <property type="entry name" value="TrpF_fam"/>
</dbReference>
<sequence>MTRVKLCGFTRAADIRTAADAGVDAVGVITELPSHVDSPREVTPASAADLVAAAPPFVTTTLVLMPETPERAVELARLVGPDVLQLYGEFTADEFRYIRAETETKLLAAADAENAERVRDIDPVVDAVLLDSVTEDGAGGTGETHDWEATAELAKTLCSPVVLAGGLTPENVVEAIETVDPYGVDAASGVELTGGIKDEDAVRTFVHRAKATKFREEVSA</sequence>
<keyword evidence="4 8" id="KW-0028">Amino-acid biosynthesis</keyword>
<evidence type="ECO:0000256" key="5">
    <source>
        <dbReference type="ARBA" id="ARBA00022822"/>
    </source>
</evidence>
<organism evidence="10 11">
    <name type="scientific">Haloprofundus marisrubri</name>
    <dbReference type="NCBI Taxonomy" id="1514971"/>
    <lineage>
        <taxon>Archaea</taxon>
        <taxon>Methanobacteriati</taxon>
        <taxon>Methanobacteriota</taxon>
        <taxon>Stenosarchaea group</taxon>
        <taxon>Halobacteria</taxon>
        <taxon>Halobacteriales</taxon>
        <taxon>Haloferacaceae</taxon>
        <taxon>Haloprofundus</taxon>
    </lineage>
</organism>
<evidence type="ECO:0000256" key="8">
    <source>
        <dbReference type="HAMAP-Rule" id="MF_00135"/>
    </source>
</evidence>
<dbReference type="Pfam" id="PF00697">
    <property type="entry name" value="PRAI"/>
    <property type="match status" value="1"/>
</dbReference>
<accession>A0A0W1R796</accession>
<dbReference type="SUPFAM" id="SSF51366">
    <property type="entry name" value="Ribulose-phoshate binding barrel"/>
    <property type="match status" value="1"/>
</dbReference>
<dbReference type="OrthoDB" id="27513at2157"/>
<keyword evidence="5 8" id="KW-0822">Tryptophan biosynthesis</keyword>
<dbReference type="CDD" id="cd00405">
    <property type="entry name" value="PRAI"/>
    <property type="match status" value="1"/>
</dbReference>
<dbReference type="AlphaFoldDB" id="A0A0W1R796"/>
<dbReference type="HAMAP" id="MF_00135">
    <property type="entry name" value="PRAI"/>
    <property type="match status" value="1"/>
</dbReference>
<evidence type="ECO:0000313" key="11">
    <source>
        <dbReference type="Proteomes" id="UP000054387"/>
    </source>
</evidence>
<evidence type="ECO:0000313" key="10">
    <source>
        <dbReference type="EMBL" id="KTG09293.1"/>
    </source>
</evidence>
<dbReference type="InterPro" id="IPR001240">
    <property type="entry name" value="PRAI_dom"/>
</dbReference>
<evidence type="ECO:0000256" key="4">
    <source>
        <dbReference type="ARBA" id="ARBA00022605"/>
    </source>
</evidence>
<dbReference type="Gene3D" id="3.20.20.70">
    <property type="entry name" value="Aldolase class I"/>
    <property type="match status" value="1"/>
</dbReference>
<feature type="domain" description="N-(5'phosphoribosyl) anthranilate isomerase (PRAI)" evidence="9">
    <location>
        <begin position="5"/>
        <end position="207"/>
    </location>
</feature>
<comment type="similarity">
    <text evidence="3 8">Belongs to the TrpF family.</text>
</comment>
<evidence type="ECO:0000259" key="9">
    <source>
        <dbReference type="Pfam" id="PF00697"/>
    </source>
</evidence>
<gene>
    <name evidence="8" type="primary">trpF</name>
    <name evidence="10" type="ORF">AUR64_16040</name>
</gene>
<comment type="catalytic activity">
    <reaction evidence="1 8">
        <text>N-(5-phospho-beta-D-ribosyl)anthranilate = 1-(2-carboxyphenylamino)-1-deoxy-D-ribulose 5-phosphate</text>
        <dbReference type="Rhea" id="RHEA:21540"/>
        <dbReference type="ChEBI" id="CHEBI:18277"/>
        <dbReference type="ChEBI" id="CHEBI:58613"/>
        <dbReference type="EC" id="5.3.1.24"/>
    </reaction>
</comment>
<dbReference type="InterPro" id="IPR013785">
    <property type="entry name" value="Aldolase_TIM"/>
</dbReference>
<comment type="pathway">
    <text evidence="2 8">Amino-acid biosynthesis; L-tryptophan biosynthesis; L-tryptophan from chorismate: step 3/5.</text>
</comment>
<dbReference type="STRING" id="1514971.AUR64_16040"/>
<proteinExistence type="inferred from homology"/>